<gene>
    <name evidence="10" type="ORF">ACFFLH_16510</name>
</gene>
<organism evidence="10 11">
    <name type="scientific">Balneatrix alpica</name>
    <dbReference type="NCBI Taxonomy" id="75684"/>
    <lineage>
        <taxon>Bacteria</taxon>
        <taxon>Pseudomonadati</taxon>
        <taxon>Pseudomonadota</taxon>
        <taxon>Gammaproteobacteria</taxon>
        <taxon>Oceanospirillales</taxon>
        <taxon>Balneatrichaceae</taxon>
        <taxon>Balneatrix</taxon>
    </lineage>
</organism>
<sequence>MMQPTTFEIASYAQYPSHHQAQSLSLAQQSLQLAWSDGHQSEFHYLWLRDNCPCSECVSTLTREQLFEICDVPLDLQPQQAQLQDGYLTILWEDGHRSRYHPGWLRAHCYAEAMRATRQWQAQSWDRDSIREALPEFDYAEVMEDDRALLDWLRLLRDWGISLLRQVDTTPGTLLKVANRISFIRETNFGTVFDVQAKPDANTAAYTNLRLPLHTDLPTRELQPGLQFLHCLANDAEGGESILVDGFRIAEHMREHYPDEFAALSSLPMEFHNKDRHSDYRFSAPALQLNRAGQVVEVRLANFLRGPLDLPADQVLRHYRAYRTFIALTREPVFQFFYRLSPGDLLVFDNRRVLHARRAFDLRQGRRHLQGCYVDRDELLSRIRVLERQG</sequence>
<dbReference type="Pfam" id="PF06155">
    <property type="entry name" value="GBBH-like_N"/>
    <property type="match status" value="2"/>
</dbReference>
<keyword evidence="4" id="KW-0479">Metal-binding</keyword>
<dbReference type="InterPro" id="IPR042098">
    <property type="entry name" value="TauD-like_sf"/>
</dbReference>
<dbReference type="PANTHER" id="PTHR10696">
    <property type="entry name" value="GAMMA-BUTYROBETAINE HYDROXYLASE-RELATED"/>
    <property type="match status" value="1"/>
</dbReference>
<dbReference type="Gene3D" id="3.30.2020.30">
    <property type="match status" value="1"/>
</dbReference>
<feature type="domain" description="Gamma-butyrobetaine hydroxylase-like N-terminal" evidence="9">
    <location>
        <begin position="27"/>
        <end position="82"/>
    </location>
</feature>
<dbReference type="PANTHER" id="PTHR10696:SF25">
    <property type="entry name" value="OXIDOREDUCTASE AIM17-RELATED"/>
    <property type="match status" value="1"/>
</dbReference>
<accession>A0ABV5ZHN3</accession>
<evidence type="ECO:0000256" key="3">
    <source>
        <dbReference type="ARBA" id="ARBA00008654"/>
    </source>
</evidence>
<dbReference type="InterPro" id="IPR038492">
    <property type="entry name" value="GBBH-like_N_sf"/>
</dbReference>
<evidence type="ECO:0000256" key="6">
    <source>
        <dbReference type="ARBA" id="ARBA00023002"/>
    </source>
</evidence>
<keyword evidence="6 10" id="KW-0560">Oxidoreductase</keyword>
<evidence type="ECO:0000256" key="2">
    <source>
        <dbReference type="ARBA" id="ARBA00001961"/>
    </source>
</evidence>
<dbReference type="CDD" id="cd00250">
    <property type="entry name" value="CAS_like"/>
    <property type="match status" value="1"/>
</dbReference>
<evidence type="ECO:0000259" key="9">
    <source>
        <dbReference type="Pfam" id="PF06155"/>
    </source>
</evidence>
<dbReference type="InterPro" id="IPR003819">
    <property type="entry name" value="TauD/TfdA-like"/>
</dbReference>
<feature type="domain" description="TauD/TfdA-like" evidence="8">
    <location>
        <begin position="133"/>
        <end position="373"/>
    </location>
</feature>
<dbReference type="GO" id="GO:0008336">
    <property type="term" value="F:gamma-butyrobetaine dioxygenase activity"/>
    <property type="evidence" value="ECO:0007669"/>
    <property type="project" value="UniProtKB-EC"/>
</dbReference>
<dbReference type="Proteomes" id="UP001589628">
    <property type="component" value="Unassembled WGS sequence"/>
</dbReference>
<evidence type="ECO:0000313" key="11">
    <source>
        <dbReference type="Proteomes" id="UP001589628"/>
    </source>
</evidence>
<dbReference type="RefSeq" id="WP_245593675.1">
    <property type="nucleotide sequence ID" value="NZ_JBHLZN010000008.1"/>
</dbReference>
<dbReference type="EMBL" id="JBHLZN010000008">
    <property type="protein sequence ID" value="MFB9888019.1"/>
    <property type="molecule type" value="Genomic_DNA"/>
</dbReference>
<keyword evidence="5 10" id="KW-0223">Dioxygenase</keyword>
<dbReference type="Pfam" id="PF02668">
    <property type="entry name" value="TauD"/>
    <property type="match status" value="1"/>
</dbReference>
<evidence type="ECO:0000256" key="5">
    <source>
        <dbReference type="ARBA" id="ARBA00022964"/>
    </source>
</evidence>
<keyword evidence="11" id="KW-1185">Reference proteome</keyword>
<dbReference type="EC" id="1.14.11.1" evidence="10"/>
<name>A0ABV5ZHN3_9GAMM</name>
<evidence type="ECO:0000259" key="8">
    <source>
        <dbReference type="Pfam" id="PF02668"/>
    </source>
</evidence>
<evidence type="ECO:0000256" key="4">
    <source>
        <dbReference type="ARBA" id="ARBA00022723"/>
    </source>
</evidence>
<evidence type="ECO:0000256" key="1">
    <source>
        <dbReference type="ARBA" id="ARBA00001954"/>
    </source>
</evidence>
<dbReference type="InterPro" id="IPR012775">
    <property type="entry name" value="GBBH-like"/>
</dbReference>
<evidence type="ECO:0000313" key="10">
    <source>
        <dbReference type="EMBL" id="MFB9888019.1"/>
    </source>
</evidence>
<dbReference type="SUPFAM" id="SSF51197">
    <property type="entry name" value="Clavaminate synthase-like"/>
    <property type="match status" value="1"/>
</dbReference>
<feature type="domain" description="Gamma-butyrobetaine hydroxylase-like N-terminal" evidence="9">
    <location>
        <begin position="83"/>
        <end position="124"/>
    </location>
</feature>
<comment type="cofactor">
    <cofactor evidence="1">
        <name>Fe(2+)</name>
        <dbReference type="ChEBI" id="CHEBI:29033"/>
    </cofactor>
</comment>
<dbReference type="NCBIfam" id="TIGR02409">
    <property type="entry name" value="carnitine_bodg"/>
    <property type="match status" value="1"/>
</dbReference>
<dbReference type="InterPro" id="IPR050411">
    <property type="entry name" value="AlphaKG_dependent_hydroxylases"/>
</dbReference>
<dbReference type="InterPro" id="IPR010376">
    <property type="entry name" value="GBBH-like_N"/>
</dbReference>
<reference evidence="10 11" key="1">
    <citation type="submission" date="2024-09" db="EMBL/GenBank/DDBJ databases">
        <authorList>
            <person name="Sun Q."/>
            <person name="Mori K."/>
        </authorList>
    </citation>
    <scope>NUCLEOTIDE SEQUENCE [LARGE SCALE GENOMIC DNA]</scope>
    <source>
        <strain evidence="10 11">ATCC 51285</strain>
    </source>
</reference>
<comment type="caution">
    <text evidence="10">The sequence shown here is derived from an EMBL/GenBank/DDBJ whole genome shotgun (WGS) entry which is preliminary data.</text>
</comment>
<dbReference type="Gene3D" id="3.60.130.10">
    <property type="entry name" value="Clavaminate synthase-like"/>
    <property type="match status" value="1"/>
</dbReference>
<comment type="similarity">
    <text evidence="3">Belongs to the gamma-BBH/TMLD family.</text>
</comment>
<keyword evidence="7" id="KW-0408">Iron</keyword>
<proteinExistence type="inferred from homology"/>
<protein>
    <submittedName>
        <fullName evidence="10">Gamma-butyrobetaine dioxygenase</fullName>
        <ecNumber evidence="10">1.14.11.1</ecNumber>
    </submittedName>
</protein>
<evidence type="ECO:0000256" key="7">
    <source>
        <dbReference type="ARBA" id="ARBA00023004"/>
    </source>
</evidence>
<comment type="cofactor">
    <cofactor evidence="2">
        <name>L-ascorbate</name>
        <dbReference type="ChEBI" id="CHEBI:38290"/>
    </cofactor>
</comment>